<accession>A0AAE8U2Y9</accession>
<sequence length="294" mass="34294">MNGFDPDGVEAERICVVPKAVEEEYFSESEKVHPWPWYVYGRAFFEGVGAEFREIEGQLQMLLDEVVYEVDEFAPCSMRKMYTVGRRAIHRFEEIPEFKDIDKEYKDANYFGSIAPFVHQMLGRCLVRCQEIEKNLSNSFIFCAPQKNKPEGKTISDLQAEWKRLTFGQLVKMIKNDWEMVPEVEGALDLFKNSRNLFVHRLCTDPRYDISTRWGVMEFLPFLQFFDLQTKIVMRASEASVAASISLALHRFGAPEGFNSELLDDEHDERALFFETFWIKGEPWPKSEEDTESV</sequence>
<comment type="caution">
    <text evidence="2">The sequence shown here is derived from an EMBL/GenBank/DDBJ whole genome shotgun (WGS) entry which is preliminary data.</text>
</comment>
<evidence type="ECO:0000313" key="4">
    <source>
        <dbReference type="Proteomes" id="UP000661163"/>
    </source>
</evidence>
<dbReference type="AlphaFoldDB" id="A0AAE8U2Y9"/>
<protein>
    <recommendedName>
        <fullName evidence="5">Apea-like HEPN domain-containing protein</fullName>
    </recommendedName>
</protein>
<evidence type="ECO:0008006" key="5">
    <source>
        <dbReference type="Google" id="ProtNLM"/>
    </source>
</evidence>
<dbReference type="Proteomes" id="UP000661163">
    <property type="component" value="Unassembled WGS sequence"/>
</dbReference>
<organism evidence="2 3">
    <name type="scientific">Rhizobium ruizarguesonis</name>
    <dbReference type="NCBI Taxonomy" id="2081791"/>
    <lineage>
        <taxon>Bacteria</taxon>
        <taxon>Pseudomonadati</taxon>
        <taxon>Pseudomonadota</taxon>
        <taxon>Alphaproteobacteria</taxon>
        <taxon>Hyphomicrobiales</taxon>
        <taxon>Rhizobiaceae</taxon>
        <taxon>Rhizobium/Agrobacterium group</taxon>
        <taxon>Rhizobium</taxon>
    </lineage>
</organism>
<reference evidence="1 4" key="2">
    <citation type="submission" date="2019-12" db="EMBL/GenBank/DDBJ databases">
        <title>Rhizobium genotypes associated with high levels of biological nitrogen fixation by grain legumes in a temperate-maritime cropping system.</title>
        <authorList>
            <person name="Maluk M."/>
            <person name="Francesc Ferrando Molina F."/>
            <person name="Lopez Del Egido L."/>
            <person name="Lafos M."/>
            <person name="Langarica-Fuentes A."/>
            <person name="Gebre Yohannes G."/>
            <person name="Young M.W."/>
            <person name="Martin P."/>
            <person name="Gantlett R."/>
            <person name="Kenicer G."/>
            <person name="Hawes C."/>
            <person name="Begg G.S."/>
            <person name="Quilliam R.S."/>
            <person name="Squire G.R."/>
            <person name="Poole P.S."/>
            <person name="Young P.W."/>
            <person name="Iannetta P.M."/>
            <person name="James E.K."/>
        </authorList>
    </citation>
    <scope>NUCLEOTIDE SEQUENCE [LARGE SCALE GENOMIC DNA]</scope>
    <source>
        <strain evidence="1 4">JHI985</strain>
    </source>
</reference>
<dbReference type="Proteomes" id="UP000291892">
    <property type="component" value="Unassembled WGS sequence"/>
</dbReference>
<name>A0AAE8U2Y9_9HYPH</name>
<evidence type="ECO:0000313" key="2">
    <source>
        <dbReference type="EMBL" id="TBF19869.1"/>
    </source>
</evidence>
<dbReference type="EMBL" id="SIKX01000001">
    <property type="protein sequence ID" value="TBF19869.1"/>
    <property type="molecule type" value="Genomic_DNA"/>
</dbReference>
<reference evidence="2 3" key="1">
    <citation type="submission" date="2019-02" db="EMBL/GenBank/DDBJ databases">
        <title>The genomic architecture of introgression among sibling species of bacteria.</title>
        <authorList>
            <person name="Cavassim M.I.A."/>
            <person name="Moeskjaer S."/>
            <person name="Moslemi C."/>
            <person name="Fields B."/>
            <person name="Bachmann A."/>
            <person name="Vilhjalmsson B."/>
            <person name="Schierup M.H."/>
            <person name="Young J.P.W."/>
            <person name="Andersen S.U."/>
        </authorList>
    </citation>
    <scope>NUCLEOTIDE SEQUENCE [LARGE SCALE GENOMIC DNA]</scope>
    <source>
        <strain evidence="2 3">SM42</strain>
    </source>
</reference>
<proteinExistence type="predicted"/>
<dbReference type="RefSeq" id="WP_024320764.1">
    <property type="nucleotide sequence ID" value="NZ_JAJAEH010000004.1"/>
</dbReference>
<gene>
    <name evidence="2" type="ORF">ELG94_16775</name>
    <name evidence="1" type="ORF">GR217_34895</name>
</gene>
<dbReference type="EMBL" id="WUFC01000048">
    <property type="protein sequence ID" value="NEI52804.1"/>
    <property type="molecule type" value="Genomic_DNA"/>
</dbReference>
<evidence type="ECO:0000313" key="3">
    <source>
        <dbReference type="Proteomes" id="UP000291892"/>
    </source>
</evidence>
<evidence type="ECO:0000313" key="1">
    <source>
        <dbReference type="EMBL" id="NEI52804.1"/>
    </source>
</evidence>